<comment type="caution">
    <text evidence="2">The sequence shown here is derived from an EMBL/GenBank/DDBJ whole genome shotgun (WGS) entry which is preliminary data.</text>
</comment>
<dbReference type="GO" id="GO:0005634">
    <property type="term" value="C:nucleus"/>
    <property type="evidence" value="ECO:0007669"/>
    <property type="project" value="TreeGrafter"/>
</dbReference>
<dbReference type="Pfam" id="PF15395">
    <property type="entry name" value="DUF4617"/>
    <property type="match status" value="2"/>
</dbReference>
<feature type="compositionally biased region" description="Polar residues" evidence="1">
    <location>
        <begin position="283"/>
        <end position="297"/>
    </location>
</feature>
<feature type="compositionally biased region" description="Polar residues" evidence="1">
    <location>
        <begin position="688"/>
        <end position="699"/>
    </location>
</feature>
<feature type="region of interest" description="Disordered" evidence="1">
    <location>
        <begin position="396"/>
        <end position="416"/>
    </location>
</feature>
<dbReference type="InterPro" id="IPR027866">
    <property type="entry name" value="RESF1"/>
</dbReference>
<feature type="compositionally biased region" description="Polar residues" evidence="1">
    <location>
        <begin position="589"/>
        <end position="598"/>
    </location>
</feature>
<feature type="compositionally biased region" description="Basic and acidic residues" evidence="1">
    <location>
        <begin position="818"/>
        <end position="831"/>
    </location>
</feature>
<name>A0A1A6HD73_NEOLE</name>
<reference evidence="2 3" key="1">
    <citation type="submission" date="2016-06" db="EMBL/GenBank/DDBJ databases">
        <title>The Draft Genome Sequence and Annotation of the Desert Woodrat Neotoma lepida.</title>
        <authorList>
            <person name="Campbell M."/>
            <person name="Oakeson K.F."/>
            <person name="Yandell M."/>
            <person name="Halpert J.R."/>
            <person name="Dearing D."/>
        </authorList>
    </citation>
    <scope>NUCLEOTIDE SEQUENCE [LARGE SCALE GENOMIC DNA]</scope>
    <source>
        <strain evidence="2">417</strain>
        <tissue evidence="2">Liver</tissue>
    </source>
</reference>
<protein>
    <submittedName>
        <fullName evidence="2">Uncharacterized protein</fullName>
    </submittedName>
</protein>
<dbReference type="Proteomes" id="UP000092124">
    <property type="component" value="Unassembled WGS sequence"/>
</dbReference>
<dbReference type="STRING" id="56216.A0A1A6HD73"/>
<dbReference type="PANTHER" id="PTHR21604">
    <property type="entry name" value="RETROELEMENT SILENCING FACTOR 1"/>
    <property type="match status" value="1"/>
</dbReference>
<accession>A0A1A6HD73</accession>
<proteinExistence type="predicted"/>
<dbReference type="EMBL" id="LZPO01034956">
    <property type="protein sequence ID" value="OBS76226.1"/>
    <property type="molecule type" value="Genomic_DNA"/>
</dbReference>
<dbReference type="OrthoDB" id="9909281at2759"/>
<feature type="region of interest" description="Disordered" evidence="1">
    <location>
        <begin position="589"/>
        <end position="622"/>
    </location>
</feature>
<sequence length="994" mass="110040">MTSSSQTVMSVLSPSYESSDVVVGKGTELQIAVVSPLILSNINALPGKELAPVVLPETVYPVVKEGSVCSLQNQQLENTTVTAALPFDVMGAVASTTVSAELSLPVHKEKQHKPTQGHLDIADSSLGKCSPLGAEALPNPSDSTIVSGPMLQIESICSLAEGDVSYNSQIAEIFNSVQNEPQKLSPNQQVINSQQEEQVGDTTENKDFGFQKDKCVQCTDVFHEITEQPEPLQPLEPESSEYVGANREILEESIKENTGGKETAKDMCSPAAVQQDPHPQETDMVSNKSGHSLSEINETNDENEPVSYLHDQLSELLKEFPYGIETITRHEVSVGQQKTNEISENQTGSKTDNVSGDSTDQIKITVLNSEQIKELFPEEDQPCDLDKLAKPENRKVSAVKSPCDSQVPREENHDPGMLDLEKDKIHCCALGWLSMVYEGVPQCHCSSAEEKGQCSLEINSCKQGEQSCNSGITIFEINPISNNPKSPLIQADEKGHFSEVHGKKIKTSKTKDSSSPRVEQELTGDFSIKCYKKDKEKSKTKEDGSLKMEQKIKNVSSECDRPNPLKSNKIATSEIVHVITSNSNESMPAFSKQASQESIQKKHISQDSGPGKAHVGLLPNKDPCRRNSFLVQSVSPEKKKLKFKAGGSRLKYFEKRKTDHVLIPDVEIKKKKYEKQEQNKNAGGTLKLCSSLTEPNESTSVKEKTVPNSESSDSKDSSSKNTRVITLQEYLQRQKDKHIIGNNASKNICVDNVPCDSEHMKSSKHSTPASWGKLIEGQGVSGEPSKEPEHNSSSQGKNLKVHHSEESRTYSVSKNSKGKSDRKQPDKAYIDKTKLERLTSMSSKSSQINLQVKEQRKQYLNRVAFKCTERESICLTKLDSASKKFSKEKEKSRTYTPMTKNDTDRRMLEFKLCPDMLLKNTSSVDKQDDPGPGPGKEQAPVQDRADSRLSKRSFSADEFETLQNPVKDSNVMFRTYKKMYLEKRSRSLGSSPVK</sequence>
<feature type="region of interest" description="Disordered" evidence="1">
    <location>
        <begin position="335"/>
        <end position="357"/>
    </location>
</feature>
<keyword evidence="3" id="KW-1185">Reference proteome</keyword>
<feature type="region of interest" description="Disordered" evidence="1">
    <location>
        <begin position="272"/>
        <end position="303"/>
    </location>
</feature>
<evidence type="ECO:0000256" key="1">
    <source>
        <dbReference type="SAM" id="MobiDB-lite"/>
    </source>
</evidence>
<feature type="region of interest" description="Disordered" evidence="1">
    <location>
        <begin position="921"/>
        <end position="961"/>
    </location>
</feature>
<feature type="region of interest" description="Disordered" evidence="1">
    <location>
        <begin position="675"/>
        <end position="722"/>
    </location>
</feature>
<feature type="region of interest" description="Disordered" evidence="1">
    <location>
        <begin position="500"/>
        <end position="520"/>
    </location>
</feature>
<evidence type="ECO:0000313" key="3">
    <source>
        <dbReference type="Proteomes" id="UP000092124"/>
    </source>
</evidence>
<feature type="region of interest" description="Disordered" evidence="1">
    <location>
        <begin position="756"/>
        <end position="831"/>
    </location>
</feature>
<dbReference type="PANTHER" id="PTHR21604:SF0">
    <property type="entry name" value="RETROELEMENT SILENCING FACTOR 1"/>
    <property type="match status" value="1"/>
</dbReference>
<feature type="compositionally biased region" description="Basic and acidic residues" evidence="1">
    <location>
        <begin position="509"/>
        <end position="520"/>
    </location>
</feature>
<organism evidence="2 3">
    <name type="scientific">Neotoma lepida</name>
    <name type="common">Desert woodrat</name>
    <dbReference type="NCBI Taxonomy" id="56216"/>
    <lineage>
        <taxon>Eukaryota</taxon>
        <taxon>Metazoa</taxon>
        <taxon>Chordata</taxon>
        <taxon>Craniata</taxon>
        <taxon>Vertebrata</taxon>
        <taxon>Euteleostomi</taxon>
        <taxon>Mammalia</taxon>
        <taxon>Eutheria</taxon>
        <taxon>Euarchontoglires</taxon>
        <taxon>Glires</taxon>
        <taxon>Rodentia</taxon>
        <taxon>Myomorpha</taxon>
        <taxon>Muroidea</taxon>
        <taxon>Cricetidae</taxon>
        <taxon>Neotominae</taxon>
        <taxon>Neotoma</taxon>
    </lineage>
</organism>
<evidence type="ECO:0000313" key="2">
    <source>
        <dbReference type="EMBL" id="OBS76226.1"/>
    </source>
</evidence>
<feature type="compositionally biased region" description="Basic and acidic residues" evidence="1">
    <location>
        <begin position="407"/>
        <end position="416"/>
    </location>
</feature>
<gene>
    <name evidence="2" type="ORF">A6R68_17320</name>
</gene>
<dbReference type="AlphaFoldDB" id="A0A1A6HD73"/>
<dbReference type="GO" id="GO:1990226">
    <property type="term" value="F:histone methyltransferase binding"/>
    <property type="evidence" value="ECO:0007669"/>
    <property type="project" value="TreeGrafter"/>
</dbReference>